<dbReference type="RefSeq" id="WP_219871676.1">
    <property type="nucleotide sequence ID" value="NZ_JAHZIJ010000003.1"/>
</dbReference>
<name>A0ABS7D3N9_9BACL</name>
<reference evidence="1 2" key="1">
    <citation type="submission" date="2021-07" db="EMBL/GenBank/DDBJ databases">
        <title>Paenibacillus radiodurans sp. nov., isolated from the southeastern edge of Tengger Desert.</title>
        <authorList>
            <person name="Zhang G."/>
        </authorList>
    </citation>
    <scope>NUCLEOTIDE SEQUENCE [LARGE SCALE GENOMIC DNA]</scope>
    <source>
        <strain evidence="1 2">DT7-4</strain>
    </source>
</reference>
<keyword evidence="2" id="KW-1185">Reference proteome</keyword>
<evidence type="ECO:0000313" key="2">
    <source>
        <dbReference type="Proteomes" id="UP000812277"/>
    </source>
</evidence>
<evidence type="ECO:0000313" key="1">
    <source>
        <dbReference type="EMBL" id="MBW7474431.1"/>
    </source>
</evidence>
<gene>
    <name evidence="1" type="ORF">K0T92_06710</name>
</gene>
<organism evidence="1 2">
    <name type="scientific">Paenibacillus oenotherae</name>
    <dbReference type="NCBI Taxonomy" id="1435645"/>
    <lineage>
        <taxon>Bacteria</taxon>
        <taxon>Bacillati</taxon>
        <taxon>Bacillota</taxon>
        <taxon>Bacilli</taxon>
        <taxon>Bacillales</taxon>
        <taxon>Paenibacillaceae</taxon>
        <taxon>Paenibacillus</taxon>
    </lineage>
</organism>
<protein>
    <submittedName>
        <fullName evidence="1">Uncharacterized protein</fullName>
    </submittedName>
</protein>
<dbReference type="Proteomes" id="UP000812277">
    <property type="component" value="Unassembled WGS sequence"/>
</dbReference>
<proteinExistence type="predicted"/>
<sequence length="100" mass="11152">MDTYQLESLSITYDDQTTRLQYTSAGLVVVTDTGYRLWYIEVDGMTQLELLQAFHERDNIRVALTGKTASGQQFEGIGYLHPNVAHHAAAIRGDGELTGF</sequence>
<comment type="caution">
    <text evidence="1">The sequence shown here is derived from an EMBL/GenBank/DDBJ whole genome shotgun (WGS) entry which is preliminary data.</text>
</comment>
<dbReference type="EMBL" id="JAHZIJ010000003">
    <property type="protein sequence ID" value="MBW7474431.1"/>
    <property type="molecule type" value="Genomic_DNA"/>
</dbReference>
<accession>A0ABS7D3N9</accession>